<comment type="pathway">
    <text evidence="1">Cofactor biosynthesis; thiamine diphosphate biosynthesis.</text>
</comment>
<dbReference type="InterPro" id="IPR004399">
    <property type="entry name" value="HMP/HMP-P_kinase_dom"/>
</dbReference>
<dbReference type="RefSeq" id="WP_111218168.1">
    <property type="nucleotide sequence ID" value="NZ_CP117256.1"/>
</dbReference>
<evidence type="ECO:0000256" key="6">
    <source>
        <dbReference type="ARBA" id="ARBA00022840"/>
    </source>
</evidence>
<evidence type="ECO:0000313" key="8">
    <source>
        <dbReference type="EMBL" id="WFR97869.1"/>
    </source>
</evidence>
<dbReference type="InterPro" id="IPR013749">
    <property type="entry name" value="PM/HMP-P_kinase-1"/>
</dbReference>
<dbReference type="PANTHER" id="PTHR20858">
    <property type="entry name" value="PHOSPHOMETHYLPYRIMIDINE KINASE"/>
    <property type="match status" value="1"/>
</dbReference>
<protein>
    <recommendedName>
        <fullName evidence="2">hydroxymethylpyrimidine kinase</fullName>
        <ecNumber evidence="2">2.7.1.49</ecNumber>
    </recommendedName>
</protein>
<keyword evidence="3 8" id="KW-0808">Transferase</keyword>
<keyword evidence="4" id="KW-0547">Nucleotide-binding</keyword>
<keyword evidence="5 8" id="KW-0418">Kinase</keyword>
<proteinExistence type="predicted"/>
<dbReference type="EC" id="2.7.1.49" evidence="2"/>
<feature type="domain" description="Pyridoxamine kinase/Phosphomethylpyrimidine kinase" evidence="7">
    <location>
        <begin position="12"/>
        <end position="259"/>
    </location>
</feature>
<evidence type="ECO:0000313" key="9">
    <source>
        <dbReference type="Proteomes" id="UP000249499"/>
    </source>
</evidence>
<keyword evidence="9" id="KW-1185">Reference proteome</keyword>
<dbReference type="SUPFAM" id="SSF53613">
    <property type="entry name" value="Ribokinase-like"/>
    <property type="match status" value="1"/>
</dbReference>
<dbReference type="PANTHER" id="PTHR20858:SF17">
    <property type="entry name" value="HYDROXYMETHYLPYRIMIDINE_PHOSPHOMETHYLPYRIMIDINE KINASE THI20-RELATED"/>
    <property type="match status" value="1"/>
</dbReference>
<evidence type="ECO:0000259" key="7">
    <source>
        <dbReference type="Pfam" id="PF08543"/>
    </source>
</evidence>
<dbReference type="GO" id="GO:0005829">
    <property type="term" value="C:cytosol"/>
    <property type="evidence" value="ECO:0007669"/>
    <property type="project" value="TreeGrafter"/>
</dbReference>
<dbReference type="GO" id="GO:0008902">
    <property type="term" value="F:hydroxymethylpyrimidine kinase activity"/>
    <property type="evidence" value="ECO:0007669"/>
    <property type="project" value="UniProtKB-EC"/>
</dbReference>
<dbReference type="GO" id="GO:0008972">
    <property type="term" value="F:phosphomethylpyrimidine kinase activity"/>
    <property type="evidence" value="ECO:0007669"/>
    <property type="project" value="InterPro"/>
</dbReference>
<dbReference type="Pfam" id="PF08543">
    <property type="entry name" value="Phos_pyr_kin"/>
    <property type="match status" value="1"/>
</dbReference>
<dbReference type="Proteomes" id="UP000249499">
    <property type="component" value="Plasmid pRt1078"/>
</dbReference>
<dbReference type="FunFam" id="3.40.1190.20:FF:000003">
    <property type="entry name" value="Phosphomethylpyrimidine kinase ThiD"/>
    <property type="match status" value="1"/>
</dbReference>
<keyword evidence="8" id="KW-0614">Plasmid</keyword>
<name>A0AAF1KWT0_9HYPH</name>
<dbReference type="GO" id="GO:0005524">
    <property type="term" value="F:ATP binding"/>
    <property type="evidence" value="ECO:0007669"/>
    <property type="project" value="UniProtKB-KW"/>
</dbReference>
<accession>A0AAF1KWT0</accession>
<dbReference type="InterPro" id="IPR029056">
    <property type="entry name" value="Ribokinase-like"/>
</dbReference>
<dbReference type="NCBIfam" id="TIGR00097">
    <property type="entry name" value="HMP-P_kinase"/>
    <property type="match status" value="1"/>
</dbReference>
<evidence type="ECO:0000256" key="5">
    <source>
        <dbReference type="ARBA" id="ARBA00022777"/>
    </source>
</evidence>
<evidence type="ECO:0000256" key="2">
    <source>
        <dbReference type="ARBA" id="ARBA00012135"/>
    </source>
</evidence>
<evidence type="ECO:0000256" key="1">
    <source>
        <dbReference type="ARBA" id="ARBA00004948"/>
    </source>
</evidence>
<keyword evidence="6" id="KW-0067">ATP-binding</keyword>
<evidence type="ECO:0000256" key="3">
    <source>
        <dbReference type="ARBA" id="ARBA00022679"/>
    </source>
</evidence>
<dbReference type="GO" id="GO:0009228">
    <property type="term" value="P:thiamine biosynthetic process"/>
    <property type="evidence" value="ECO:0007669"/>
    <property type="project" value="InterPro"/>
</dbReference>
<reference evidence="9" key="2">
    <citation type="journal article" date="2023" name="MicrobiologyOpen">
        <title>Genomics of the tumorigenes clade of the family Rhizobiaceae and description of Rhizobium rhododendri sp. nov.</title>
        <authorList>
            <person name="Kuzmanovic N."/>
            <person name="diCenzo G.C."/>
            <person name="Bunk B."/>
            <person name="Sproeer C."/>
            <person name="Fruehling A."/>
            <person name="Neumann-Schaal M."/>
            <person name="Overmann J."/>
            <person name="Smalla K."/>
        </authorList>
    </citation>
    <scope>NUCLEOTIDE SEQUENCE [LARGE SCALE GENOMIC DNA]</scope>
    <source>
        <strain evidence="9">1078</strain>
        <plasmid evidence="9">pRt1078</plasmid>
    </source>
</reference>
<dbReference type="EMBL" id="CP117256">
    <property type="protein sequence ID" value="WFR97869.1"/>
    <property type="molecule type" value="Genomic_DNA"/>
</dbReference>
<sequence>MTLIALTIAGSDSGGGAGIQADLKTFSALGVYGASVLTAVTAQNTLGVFAIEDISVSMVAAQMQAVLDDLQVNAIKIGMLASYDIIRTVAEGLRHFEGPVVLDPVMVATSGDRLLRDDAVAALKLAMMPRADLITPNLFEAAILTGLPLAETPEEVSRQALQLQKENARAVLIKGGHGQGSECVDTLLTTDGAFHAFKSPRLETPNSHGTGCTLSAAIAAQLAHGFDLPTSVGMAKDYLHAALTAGQDLRIGKGRGPVHHFYAR</sequence>
<evidence type="ECO:0000256" key="4">
    <source>
        <dbReference type="ARBA" id="ARBA00022741"/>
    </source>
</evidence>
<dbReference type="Gene3D" id="3.40.1190.20">
    <property type="match status" value="1"/>
</dbReference>
<dbReference type="AlphaFoldDB" id="A0AAF1KWT0"/>
<organism evidence="8 9">
    <name type="scientific">Rhizobium tumorigenes</name>
    <dbReference type="NCBI Taxonomy" id="2041385"/>
    <lineage>
        <taxon>Bacteria</taxon>
        <taxon>Pseudomonadati</taxon>
        <taxon>Pseudomonadota</taxon>
        <taxon>Alphaproteobacteria</taxon>
        <taxon>Hyphomicrobiales</taxon>
        <taxon>Rhizobiaceae</taxon>
        <taxon>Rhizobium/Agrobacterium group</taxon>
        <taxon>Rhizobium</taxon>
    </lineage>
</organism>
<gene>
    <name evidence="8" type="primary">thiD</name>
    <name evidence="8" type="ORF">PR017_18345</name>
</gene>
<reference evidence="8 9" key="1">
    <citation type="journal article" date="2018" name="Sci. Rep.">
        <title>Rhizobium tumorigenes sp. nov., a novel plant tumorigenic bacterium isolated from cane gall tumors on thornless blackberry.</title>
        <authorList>
            <person name="Kuzmanovi N."/>
            <person name="Smalla K."/>
            <person name="Gronow S."/>
            <person name="PuBawska J."/>
        </authorList>
    </citation>
    <scope>NUCLEOTIDE SEQUENCE [LARGE SCALE GENOMIC DNA]</scope>
    <source>
        <strain evidence="8 9">1078</strain>
    </source>
</reference>
<dbReference type="KEGG" id="rtu:PR017_18345"/>
<geneLocation type="plasmid" evidence="8 9">
    <name>pRt1078</name>
</geneLocation>
<dbReference type="CDD" id="cd01169">
    <property type="entry name" value="HMPP_kinase"/>
    <property type="match status" value="1"/>
</dbReference>